<gene>
    <name evidence="1" type="ORF">SRCM100623_00278</name>
</gene>
<organism evidence="1 2">
    <name type="scientific">Acetobacter pasteurianus</name>
    <name type="common">Acetobacter turbidans</name>
    <dbReference type="NCBI Taxonomy" id="438"/>
    <lineage>
        <taxon>Bacteria</taxon>
        <taxon>Pseudomonadati</taxon>
        <taxon>Pseudomonadota</taxon>
        <taxon>Alphaproteobacteria</taxon>
        <taxon>Acetobacterales</taxon>
        <taxon>Acetobacteraceae</taxon>
        <taxon>Acetobacter</taxon>
    </lineage>
</organism>
<evidence type="ECO:0000313" key="2">
    <source>
        <dbReference type="Proteomes" id="UP000093796"/>
    </source>
</evidence>
<dbReference type="SMART" id="SM00710">
    <property type="entry name" value="PbH1"/>
    <property type="match status" value="4"/>
</dbReference>
<dbReference type="EMBL" id="LYUD01000021">
    <property type="protein sequence ID" value="OAZ76100.1"/>
    <property type="molecule type" value="Genomic_DNA"/>
</dbReference>
<reference evidence="1 2" key="1">
    <citation type="submission" date="2016-05" db="EMBL/GenBank/DDBJ databases">
        <title>Genome sequencing of Acetobacter pasteurianus strain SRCM100623.</title>
        <authorList>
            <person name="Song Y.R."/>
        </authorList>
    </citation>
    <scope>NUCLEOTIDE SEQUENCE [LARGE SCALE GENOMIC DNA]</scope>
    <source>
        <strain evidence="1 2">SRCM100623</strain>
    </source>
</reference>
<protein>
    <recommendedName>
        <fullName evidence="3">Pectate lyase superfamily protein domain-containing protein</fullName>
    </recommendedName>
</protein>
<dbReference type="InterPro" id="IPR011050">
    <property type="entry name" value="Pectin_lyase_fold/virulence"/>
</dbReference>
<accession>A0A1A0DM53</accession>
<dbReference type="AlphaFoldDB" id="A0A1A0DM53"/>
<dbReference type="InterPro" id="IPR006626">
    <property type="entry name" value="PbH1"/>
</dbReference>
<dbReference type="PATRIC" id="fig|438.15.peg.306"/>
<sequence length="449" mass="47558">MTNIVSIPNIASLRNFSEAGPENPVVWVESYNSLGDGGEGVFIYNPNNTSSIDNDGTIIVISNSTGTYRYFRQFNNDIINICWFGGGNNEDSTQALSNALSVISLSNGGTVYFPAGTYTFYNEITYKNSNSDTEFSLTFVGQGADSSILYWPNETNGLSVYLGASKQSVHFRDLSITTSQTGIYTGIYITQVGGGGVATGVSDFTRVNFRGSSPQLQYWGTAISVNNMINVNYEGVIIAGSLPNTNVGIGVNISGTSPNYSLGHNFTNCVFYSGEVGIIYGTYSQGITVNQCNFGTFTGVRIPEGETSIAQLSIVASQFGCSGYGVDIRSLSSGITITGNTFYYPDDISDTIGIYMNYSGTPAIQGTAIVGNFFSGHSIPGNSGKGIVVSGNSNSNNYGNVTGNVFDNMNTGVDLTGAQLWNVHGNIYGVTIPNQVVPGNNNSVGVTTK</sequence>
<comment type="caution">
    <text evidence="1">The sequence shown here is derived from an EMBL/GenBank/DDBJ whole genome shotgun (WGS) entry which is preliminary data.</text>
</comment>
<dbReference type="Gene3D" id="2.160.20.10">
    <property type="entry name" value="Single-stranded right-handed beta-helix, Pectin lyase-like"/>
    <property type="match status" value="1"/>
</dbReference>
<dbReference type="RefSeq" id="WP_155738479.1">
    <property type="nucleotide sequence ID" value="NZ_LYUD01000021.1"/>
</dbReference>
<dbReference type="InterPro" id="IPR012334">
    <property type="entry name" value="Pectin_lyas_fold"/>
</dbReference>
<dbReference type="SUPFAM" id="SSF51126">
    <property type="entry name" value="Pectin lyase-like"/>
    <property type="match status" value="1"/>
</dbReference>
<dbReference type="Proteomes" id="UP000093796">
    <property type="component" value="Unassembled WGS sequence"/>
</dbReference>
<dbReference type="OrthoDB" id="9795222at2"/>
<proteinExistence type="predicted"/>
<name>A0A1A0DM53_ACEPA</name>
<evidence type="ECO:0000313" key="1">
    <source>
        <dbReference type="EMBL" id="OAZ76100.1"/>
    </source>
</evidence>
<evidence type="ECO:0008006" key="3">
    <source>
        <dbReference type="Google" id="ProtNLM"/>
    </source>
</evidence>